<sequence>MRNDSNRTSGAAGGGGGGGGGGGCGGAVSPLECDVGLGLNSEPSYPCKKMSLININQYRHHDFGGVYGNNGSQQFVHQGNPTNQLASGISFKSITDGVVGASGKVLFTATQWQELERQTLIYKYIMASIPIPPQLLLPSSTQSNRTSTGIRFSNGSDPEPWRCRRTDGKKWRCAKDVGPNQKYCERHAHKTRSRSRKPVDTTHNPTATSSNQQTRCHEWFIKSSETPLSQSKMDDCSLSLSMQSSGNVNGNGVEFGDQESFQMAFRMLEGEGGECGDGFRSNHQWLNQAAWEGSNQGSNPSMPGGPLGEALCLGMSGVDHMGPNVASSYGSYEGSDDRSWFL</sequence>
<feature type="domain" description="WRC" evidence="8">
    <location>
        <begin position="157"/>
        <end position="201"/>
    </location>
</feature>
<keyword evidence="5" id="KW-0010">Activator</keyword>
<keyword evidence="3 5" id="KW-0539">Nucleus</keyword>
<dbReference type="PANTHER" id="PTHR31602:SF3">
    <property type="entry name" value="GROWTH-REGULATING FACTOR 8"/>
    <property type="match status" value="1"/>
</dbReference>
<dbReference type="Pfam" id="PF08879">
    <property type="entry name" value="WRC"/>
    <property type="match status" value="1"/>
</dbReference>
<name>A0A9R1V4R2_LACSA</name>
<evidence type="ECO:0000313" key="10">
    <source>
        <dbReference type="Proteomes" id="UP000235145"/>
    </source>
</evidence>
<keyword evidence="5" id="KW-0805">Transcription regulation</keyword>
<dbReference type="PROSITE" id="PS51257">
    <property type="entry name" value="PROKAR_LIPOPROTEIN"/>
    <property type="match status" value="1"/>
</dbReference>
<evidence type="ECO:0000259" key="8">
    <source>
        <dbReference type="PROSITE" id="PS51667"/>
    </source>
</evidence>
<evidence type="ECO:0000256" key="5">
    <source>
        <dbReference type="RuleBase" id="RU367127"/>
    </source>
</evidence>
<feature type="compositionally biased region" description="Gly residues" evidence="6">
    <location>
        <begin position="11"/>
        <end position="20"/>
    </location>
</feature>
<comment type="domain">
    <text evidence="5">The QLQ domain and WRC domain may be involved in protein-protein interaction and DNA-binding, respectively.</text>
</comment>
<dbReference type="PROSITE" id="PS51666">
    <property type="entry name" value="QLQ"/>
    <property type="match status" value="1"/>
</dbReference>
<evidence type="ECO:0000259" key="7">
    <source>
        <dbReference type="PROSITE" id="PS51666"/>
    </source>
</evidence>
<dbReference type="EMBL" id="NBSK02000006">
    <property type="protein sequence ID" value="KAJ0199303.1"/>
    <property type="molecule type" value="Genomic_DNA"/>
</dbReference>
<accession>A0A9R1V4R2</accession>
<dbReference type="OrthoDB" id="1937002at2759"/>
<dbReference type="InterPro" id="IPR014977">
    <property type="entry name" value="WRC_dom"/>
</dbReference>
<dbReference type="PANTHER" id="PTHR31602">
    <property type="entry name" value="GROWTH-REGULATING FACTOR 5"/>
    <property type="match status" value="1"/>
</dbReference>
<keyword evidence="5" id="KW-0804">Transcription</keyword>
<dbReference type="SMART" id="SM00951">
    <property type="entry name" value="QLQ"/>
    <property type="match status" value="1"/>
</dbReference>
<evidence type="ECO:0000256" key="4">
    <source>
        <dbReference type="PROSITE-ProRule" id="PRU01002"/>
    </source>
</evidence>
<dbReference type="GO" id="GO:0006351">
    <property type="term" value="P:DNA-templated transcription"/>
    <property type="evidence" value="ECO:0007669"/>
    <property type="project" value="UniProtKB-UniRule"/>
</dbReference>
<dbReference type="Pfam" id="PF08880">
    <property type="entry name" value="QLQ"/>
    <property type="match status" value="1"/>
</dbReference>
<keyword evidence="10" id="KW-1185">Reference proteome</keyword>
<dbReference type="GO" id="GO:0005634">
    <property type="term" value="C:nucleus"/>
    <property type="evidence" value="ECO:0007669"/>
    <property type="project" value="UniProtKB-SubCell"/>
</dbReference>
<protein>
    <recommendedName>
        <fullName evidence="5">Growth-regulating factor</fullName>
    </recommendedName>
</protein>
<evidence type="ECO:0000256" key="2">
    <source>
        <dbReference type="ARBA" id="ARBA00008122"/>
    </source>
</evidence>
<dbReference type="Gramene" id="rna-gnl|WGS:NBSK|LSAT_6X81681_mrna">
    <property type="protein sequence ID" value="cds-PLY67197.1"/>
    <property type="gene ID" value="gene-LSAT_6X81681"/>
</dbReference>
<dbReference type="InterPro" id="IPR031137">
    <property type="entry name" value="GRF"/>
</dbReference>
<gene>
    <name evidence="9" type="ORF">LSAT_V11C600329650</name>
</gene>
<feature type="region of interest" description="Disordered" evidence="6">
    <location>
        <begin position="186"/>
        <end position="213"/>
    </location>
</feature>
<feature type="compositionally biased region" description="Polar residues" evidence="6">
    <location>
        <begin position="201"/>
        <end position="213"/>
    </location>
</feature>
<dbReference type="AlphaFoldDB" id="A0A9R1V4R2"/>
<dbReference type="GO" id="GO:0005524">
    <property type="term" value="F:ATP binding"/>
    <property type="evidence" value="ECO:0007669"/>
    <property type="project" value="UniProtKB-UniRule"/>
</dbReference>
<feature type="region of interest" description="Disordered" evidence="6">
    <location>
        <begin position="1"/>
        <end position="20"/>
    </location>
</feature>
<dbReference type="PROSITE" id="PS51667">
    <property type="entry name" value="WRC"/>
    <property type="match status" value="1"/>
</dbReference>
<dbReference type="GO" id="GO:0006355">
    <property type="term" value="P:regulation of DNA-templated transcription"/>
    <property type="evidence" value="ECO:0007669"/>
    <property type="project" value="InterPro"/>
</dbReference>
<comment type="subcellular location">
    <subcellularLocation>
        <location evidence="1 5">Nucleus</location>
    </subcellularLocation>
</comment>
<comment type="similarity">
    <text evidence="2 5">Belongs to the GRF family.</text>
</comment>
<feature type="domain" description="QLQ" evidence="7">
    <location>
        <begin position="106"/>
        <end position="141"/>
    </location>
</feature>
<organism evidence="9 10">
    <name type="scientific">Lactuca sativa</name>
    <name type="common">Garden lettuce</name>
    <dbReference type="NCBI Taxonomy" id="4236"/>
    <lineage>
        <taxon>Eukaryota</taxon>
        <taxon>Viridiplantae</taxon>
        <taxon>Streptophyta</taxon>
        <taxon>Embryophyta</taxon>
        <taxon>Tracheophyta</taxon>
        <taxon>Spermatophyta</taxon>
        <taxon>Magnoliopsida</taxon>
        <taxon>eudicotyledons</taxon>
        <taxon>Gunneridae</taxon>
        <taxon>Pentapetalae</taxon>
        <taxon>asterids</taxon>
        <taxon>campanulids</taxon>
        <taxon>Asterales</taxon>
        <taxon>Asteraceae</taxon>
        <taxon>Cichorioideae</taxon>
        <taxon>Cichorieae</taxon>
        <taxon>Lactucinae</taxon>
        <taxon>Lactuca</taxon>
    </lineage>
</organism>
<comment type="caution">
    <text evidence="4">Lacks conserved residue(s) required for the propagation of feature annotation.</text>
</comment>
<comment type="caution">
    <text evidence="9">The sequence shown here is derived from an EMBL/GenBank/DDBJ whole genome shotgun (WGS) entry which is preliminary data.</text>
</comment>
<comment type="function">
    <text evidence="5">Transcription activator.</text>
</comment>
<evidence type="ECO:0000313" key="9">
    <source>
        <dbReference type="EMBL" id="KAJ0199303.1"/>
    </source>
</evidence>
<evidence type="ECO:0000256" key="1">
    <source>
        <dbReference type="ARBA" id="ARBA00004123"/>
    </source>
</evidence>
<evidence type="ECO:0000256" key="3">
    <source>
        <dbReference type="ARBA" id="ARBA00023242"/>
    </source>
</evidence>
<dbReference type="Proteomes" id="UP000235145">
    <property type="component" value="Unassembled WGS sequence"/>
</dbReference>
<dbReference type="InterPro" id="IPR014978">
    <property type="entry name" value="Gln-Leu-Gln_QLQ"/>
</dbReference>
<dbReference type="GO" id="GO:0099402">
    <property type="term" value="P:plant organ development"/>
    <property type="evidence" value="ECO:0007669"/>
    <property type="project" value="UniProtKB-ARBA"/>
</dbReference>
<evidence type="ECO:0000256" key="6">
    <source>
        <dbReference type="SAM" id="MobiDB-lite"/>
    </source>
</evidence>
<feature type="compositionally biased region" description="Basic residues" evidence="6">
    <location>
        <begin position="187"/>
        <end position="196"/>
    </location>
</feature>
<proteinExistence type="inferred from homology"/>
<reference evidence="9 10" key="1">
    <citation type="journal article" date="2017" name="Nat. Commun.">
        <title>Genome assembly with in vitro proximity ligation data and whole-genome triplication in lettuce.</title>
        <authorList>
            <person name="Reyes-Chin-Wo S."/>
            <person name="Wang Z."/>
            <person name="Yang X."/>
            <person name="Kozik A."/>
            <person name="Arikit S."/>
            <person name="Song C."/>
            <person name="Xia L."/>
            <person name="Froenicke L."/>
            <person name="Lavelle D.O."/>
            <person name="Truco M.J."/>
            <person name="Xia R."/>
            <person name="Zhu S."/>
            <person name="Xu C."/>
            <person name="Xu H."/>
            <person name="Xu X."/>
            <person name="Cox K."/>
            <person name="Korf I."/>
            <person name="Meyers B.C."/>
            <person name="Michelmore R.W."/>
        </authorList>
    </citation>
    <scope>NUCLEOTIDE SEQUENCE [LARGE SCALE GENOMIC DNA]</scope>
    <source>
        <strain evidence="10">cv. Salinas</strain>
        <tissue evidence="9">Seedlings</tissue>
    </source>
</reference>